<name>A0A9P6THY5_9BASI</name>
<comment type="caution">
    <text evidence="2">The sequence shown here is derived from an EMBL/GenBank/DDBJ whole genome shotgun (WGS) entry which is preliminary data.</text>
</comment>
<keyword evidence="1" id="KW-0732">Signal</keyword>
<keyword evidence="3" id="KW-1185">Reference proteome</keyword>
<evidence type="ECO:0000313" key="3">
    <source>
        <dbReference type="Proteomes" id="UP000886653"/>
    </source>
</evidence>
<feature type="chain" id="PRO_5040228028" evidence="1">
    <location>
        <begin position="22"/>
        <end position="134"/>
    </location>
</feature>
<dbReference type="Proteomes" id="UP000886653">
    <property type="component" value="Unassembled WGS sequence"/>
</dbReference>
<dbReference type="AlphaFoldDB" id="A0A9P6THY5"/>
<reference evidence="2" key="1">
    <citation type="submission" date="2013-11" db="EMBL/GenBank/DDBJ databases">
        <title>Genome sequence of the fusiform rust pathogen reveals effectors for host alternation and coevolution with pine.</title>
        <authorList>
            <consortium name="DOE Joint Genome Institute"/>
            <person name="Smith K."/>
            <person name="Pendleton A."/>
            <person name="Kubisiak T."/>
            <person name="Anderson C."/>
            <person name="Salamov A."/>
            <person name="Aerts A."/>
            <person name="Riley R."/>
            <person name="Clum A."/>
            <person name="Lindquist E."/>
            <person name="Ence D."/>
            <person name="Campbell M."/>
            <person name="Kronenberg Z."/>
            <person name="Feau N."/>
            <person name="Dhillon B."/>
            <person name="Hamelin R."/>
            <person name="Burleigh J."/>
            <person name="Smith J."/>
            <person name="Yandell M."/>
            <person name="Nelson C."/>
            <person name="Grigoriev I."/>
            <person name="Davis J."/>
        </authorList>
    </citation>
    <scope>NUCLEOTIDE SEQUENCE</scope>
    <source>
        <strain evidence="2">G11</strain>
    </source>
</reference>
<proteinExistence type="predicted"/>
<gene>
    <name evidence="2" type="ORF">CROQUDRAFT_668088</name>
</gene>
<accession>A0A9P6THY5</accession>
<feature type="signal peptide" evidence="1">
    <location>
        <begin position="1"/>
        <end position="21"/>
    </location>
</feature>
<dbReference type="EMBL" id="MU167214">
    <property type="protein sequence ID" value="KAG0151253.1"/>
    <property type="molecule type" value="Genomic_DNA"/>
</dbReference>
<evidence type="ECO:0000313" key="2">
    <source>
        <dbReference type="EMBL" id="KAG0151253.1"/>
    </source>
</evidence>
<sequence length="134" mass="14800">MNAFSFTLTFFLLGAVTISQARPRHHIRSGIFPNTQCVATLKKTNGNNVRQLSWPAGLDEIREVTLSEGEGKPCQVKFTVNTKICGFAGSRYGESLIGEELHQSQPSSVDTSSRQHGPIGWQDCNTDLMLLLDF</sequence>
<protein>
    <submittedName>
        <fullName evidence="2">Uncharacterized protein</fullName>
    </submittedName>
</protein>
<organism evidence="2 3">
    <name type="scientific">Cronartium quercuum f. sp. fusiforme G11</name>
    <dbReference type="NCBI Taxonomy" id="708437"/>
    <lineage>
        <taxon>Eukaryota</taxon>
        <taxon>Fungi</taxon>
        <taxon>Dikarya</taxon>
        <taxon>Basidiomycota</taxon>
        <taxon>Pucciniomycotina</taxon>
        <taxon>Pucciniomycetes</taxon>
        <taxon>Pucciniales</taxon>
        <taxon>Coleosporiaceae</taxon>
        <taxon>Cronartium</taxon>
    </lineage>
</organism>
<evidence type="ECO:0000256" key="1">
    <source>
        <dbReference type="SAM" id="SignalP"/>
    </source>
</evidence>